<sequence>MPFLLAGLAMLGPFSIDTYLPAFPAIGVSLNATPIQVQQTLTAFMAMFAFMILWHGAISDAIGRRTVILAGLGCYVFASLFCAFAMSIKMLWLGRAMQGMVGGIGFVVGRAVVRDLYDGARAQRLMANVAVIFAIAPAIAPVIGGQLQLWFNWHGVFFFLALIAAALLLLSWLYLPETLPRSKRQPFAPGSLWQGYRGIFGSIEFILLSLALAANFAAFFIYVLSSPVFLIQHLKLSPQDFGWMFAPMVCGMVLGSLANGRLAGRLSPRRTIALGYLVMIASSIGNVLLNLWLPPQLPWALIPLFIYVAGMALTMPCLQLLAMDLFPARHGMASSCQGLVQSAINAVVAGAVAPLMWGSTLTLALSMVSFMTAGLIAFGLSLRMRRAT</sequence>
<evidence type="ECO:0000256" key="4">
    <source>
        <dbReference type="ARBA" id="ARBA00022475"/>
    </source>
</evidence>
<feature type="domain" description="Major facilitator superfamily (MFS) profile" evidence="9">
    <location>
        <begin position="1"/>
        <end position="388"/>
    </location>
</feature>
<dbReference type="AlphaFoldDB" id="A0A916J3I9"/>
<evidence type="ECO:0000256" key="6">
    <source>
        <dbReference type="ARBA" id="ARBA00022989"/>
    </source>
</evidence>
<gene>
    <name evidence="10" type="ORF">GTOL_11942</name>
</gene>
<comment type="caution">
    <text evidence="10">The sequence shown here is derived from an EMBL/GenBank/DDBJ whole genome shotgun (WGS) entry which is preliminary data.</text>
</comment>
<feature type="transmembrane region" description="Helical" evidence="8">
    <location>
        <begin position="125"/>
        <end position="144"/>
    </location>
</feature>
<feature type="transmembrane region" description="Helical" evidence="8">
    <location>
        <begin position="38"/>
        <end position="55"/>
    </location>
</feature>
<dbReference type="CDD" id="cd17320">
    <property type="entry name" value="MFS_MdfA_MDR_like"/>
    <property type="match status" value="1"/>
</dbReference>
<dbReference type="EMBL" id="CAJQUM010000001">
    <property type="protein sequence ID" value="CAG4884059.1"/>
    <property type="molecule type" value="Genomic_DNA"/>
</dbReference>
<protein>
    <recommendedName>
        <fullName evidence="8">Bcr/CflA family efflux transporter</fullName>
    </recommendedName>
</protein>
<organism evidence="10 11">
    <name type="scientific">Georgfuchsia toluolica</name>
    <dbReference type="NCBI Taxonomy" id="424218"/>
    <lineage>
        <taxon>Bacteria</taxon>
        <taxon>Pseudomonadati</taxon>
        <taxon>Pseudomonadota</taxon>
        <taxon>Betaproteobacteria</taxon>
        <taxon>Nitrosomonadales</taxon>
        <taxon>Sterolibacteriaceae</taxon>
        <taxon>Georgfuchsia</taxon>
    </lineage>
</organism>
<feature type="transmembrane region" description="Helical" evidence="8">
    <location>
        <begin position="338"/>
        <end position="357"/>
    </location>
</feature>
<dbReference type="InterPro" id="IPR001958">
    <property type="entry name" value="Tet-R_TetA/multi-R_MdtG-like"/>
</dbReference>
<dbReference type="PROSITE" id="PS50850">
    <property type="entry name" value="MFS"/>
    <property type="match status" value="1"/>
</dbReference>
<dbReference type="InterPro" id="IPR011701">
    <property type="entry name" value="MFS"/>
</dbReference>
<evidence type="ECO:0000256" key="7">
    <source>
        <dbReference type="ARBA" id="ARBA00023136"/>
    </source>
</evidence>
<comment type="similarity">
    <text evidence="2 8">Belongs to the major facilitator superfamily. Bcr/CmlA family.</text>
</comment>
<dbReference type="GO" id="GO:1990961">
    <property type="term" value="P:xenobiotic detoxification by transmembrane export across the plasma membrane"/>
    <property type="evidence" value="ECO:0007669"/>
    <property type="project" value="InterPro"/>
</dbReference>
<feature type="transmembrane region" description="Helical" evidence="8">
    <location>
        <begin position="363"/>
        <end position="382"/>
    </location>
</feature>
<dbReference type="PANTHER" id="PTHR42718">
    <property type="entry name" value="MAJOR FACILITATOR SUPERFAMILY MULTIDRUG TRANSPORTER MFSC"/>
    <property type="match status" value="1"/>
</dbReference>
<feature type="transmembrane region" description="Helical" evidence="8">
    <location>
        <begin position="196"/>
        <end position="221"/>
    </location>
</feature>
<name>A0A916J3I9_9PROT</name>
<accession>A0A916J3I9</accession>
<dbReference type="SUPFAM" id="SSF103473">
    <property type="entry name" value="MFS general substrate transporter"/>
    <property type="match status" value="1"/>
</dbReference>
<feature type="transmembrane region" description="Helical" evidence="8">
    <location>
        <begin position="92"/>
        <end position="113"/>
    </location>
</feature>
<feature type="transmembrane region" description="Helical" evidence="8">
    <location>
        <begin position="156"/>
        <end position="175"/>
    </location>
</feature>
<feature type="transmembrane region" description="Helical" evidence="8">
    <location>
        <begin position="272"/>
        <end position="293"/>
    </location>
</feature>
<evidence type="ECO:0000256" key="1">
    <source>
        <dbReference type="ARBA" id="ARBA00004651"/>
    </source>
</evidence>
<dbReference type="Proteomes" id="UP000742786">
    <property type="component" value="Unassembled WGS sequence"/>
</dbReference>
<proteinExistence type="inferred from homology"/>
<dbReference type="NCBIfam" id="TIGR00710">
    <property type="entry name" value="efflux_Bcr_CflA"/>
    <property type="match status" value="1"/>
</dbReference>
<evidence type="ECO:0000256" key="2">
    <source>
        <dbReference type="ARBA" id="ARBA00006236"/>
    </source>
</evidence>
<keyword evidence="4" id="KW-1003">Cell membrane</keyword>
<feature type="transmembrane region" description="Helical" evidence="8">
    <location>
        <begin position="67"/>
        <end position="86"/>
    </location>
</feature>
<dbReference type="PANTHER" id="PTHR42718:SF9">
    <property type="entry name" value="MAJOR FACILITATOR SUPERFAMILY MULTIDRUG TRANSPORTER MFSC"/>
    <property type="match status" value="1"/>
</dbReference>
<keyword evidence="7 8" id="KW-0472">Membrane</keyword>
<evidence type="ECO:0000313" key="11">
    <source>
        <dbReference type="Proteomes" id="UP000742786"/>
    </source>
</evidence>
<keyword evidence="11" id="KW-1185">Reference proteome</keyword>
<dbReference type="Gene3D" id="1.20.1720.10">
    <property type="entry name" value="Multidrug resistance protein D"/>
    <property type="match status" value="1"/>
</dbReference>
<dbReference type="InterPro" id="IPR020846">
    <property type="entry name" value="MFS_dom"/>
</dbReference>
<evidence type="ECO:0000313" key="10">
    <source>
        <dbReference type="EMBL" id="CAG4884059.1"/>
    </source>
</evidence>
<dbReference type="GO" id="GO:0042910">
    <property type="term" value="F:xenobiotic transmembrane transporter activity"/>
    <property type="evidence" value="ECO:0007669"/>
    <property type="project" value="InterPro"/>
</dbReference>
<feature type="transmembrane region" description="Helical" evidence="8">
    <location>
        <begin position="299"/>
        <end position="326"/>
    </location>
</feature>
<comment type="caution">
    <text evidence="8">Lacks conserved residue(s) required for the propagation of feature annotation.</text>
</comment>
<evidence type="ECO:0000256" key="5">
    <source>
        <dbReference type="ARBA" id="ARBA00022692"/>
    </source>
</evidence>
<comment type="subcellular location">
    <subcellularLocation>
        <location evidence="8">Cell inner membrane</location>
        <topology evidence="8">Multi-pass membrane protein</topology>
    </subcellularLocation>
    <subcellularLocation>
        <location evidence="1">Cell membrane</location>
        <topology evidence="1">Multi-pass membrane protein</topology>
    </subcellularLocation>
</comment>
<keyword evidence="3 8" id="KW-0813">Transport</keyword>
<reference evidence="10" key="1">
    <citation type="submission" date="2021-04" db="EMBL/GenBank/DDBJ databases">
        <authorList>
            <person name="Hornung B."/>
        </authorList>
    </citation>
    <scope>NUCLEOTIDE SEQUENCE</scope>
    <source>
        <strain evidence="10">G5G6</strain>
    </source>
</reference>
<feature type="transmembrane region" description="Helical" evidence="8">
    <location>
        <begin position="241"/>
        <end position="260"/>
    </location>
</feature>
<keyword evidence="5 8" id="KW-0812">Transmembrane</keyword>
<dbReference type="InterPro" id="IPR036259">
    <property type="entry name" value="MFS_trans_sf"/>
</dbReference>
<dbReference type="Pfam" id="PF07690">
    <property type="entry name" value="MFS_1"/>
    <property type="match status" value="1"/>
</dbReference>
<dbReference type="PRINTS" id="PR01035">
    <property type="entry name" value="TCRTETA"/>
</dbReference>
<dbReference type="GO" id="GO:0005886">
    <property type="term" value="C:plasma membrane"/>
    <property type="evidence" value="ECO:0007669"/>
    <property type="project" value="UniProtKB-SubCell"/>
</dbReference>
<evidence type="ECO:0000256" key="8">
    <source>
        <dbReference type="RuleBase" id="RU365088"/>
    </source>
</evidence>
<keyword evidence="6 8" id="KW-1133">Transmembrane helix</keyword>
<evidence type="ECO:0000256" key="3">
    <source>
        <dbReference type="ARBA" id="ARBA00022448"/>
    </source>
</evidence>
<evidence type="ECO:0000259" key="9">
    <source>
        <dbReference type="PROSITE" id="PS50850"/>
    </source>
</evidence>
<keyword evidence="8" id="KW-0997">Cell inner membrane</keyword>
<dbReference type="InterPro" id="IPR004812">
    <property type="entry name" value="Efflux_drug-R_Bcr/CmlA"/>
</dbReference>